<dbReference type="GeneID" id="14012758"/>
<dbReference type="KEGG" id="vg:14012758"/>
<keyword evidence="2" id="KW-1185">Reference proteome</keyword>
<reference evidence="1 2" key="1">
    <citation type="journal article" date="2012" name="J. Virol.">
        <title>Genome of Klebsiella sp.-Infecting Bacteriophage vB_KleM_RaK2.</title>
        <authorList>
            <person name="Simoliunas E."/>
            <person name="Kaliniene L."/>
            <person name="Truncaite L."/>
            <person name="Klausa V."/>
            <person name="Zajanckauskaite A."/>
            <person name="Meskys R."/>
        </authorList>
    </citation>
    <scope>NUCLEOTIDE SEQUENCE [LARGE SCALE GENOMIC DNA]</scope>
</reference>
<gene>
    <name evidence="1" type="ORF">RaK2_00170</name>
</gene>
<organism evidence="1 2">
    <name type="scientific">Klebsiella phage vB_KleM_RaK2</name>
    <dbReference type="NCBI Taxonomy" id="1147094"/>
    <lineage>
        <taxon>Viruses</taxon>
        <taxon>Duplodnaviria</taxon>
        <taxon>Heunggongvirae</taxon>
        <taxon>Uroviricota</taxon>
        <taxon>Caudoviricetes</taxon>
        <taxon>Alcyoneusvirus</taxon>
        <taxon>Alcyoneusvirus RaK2</taxon>
    </lineage>
</organism>
<dbReference type="EMBL" id="JQ513383">
    <property type="protein sequence ID" value="AFA44443.1"/>
    <property type="molecule type" value="Genomic_DNA"/>
</dbReference>
<sequence length="271" mass="32370">MRVLKYVQALHQNTKIDEFKKENVKKHDNKDIAIRMYLRRFEVNRIGKNWSGEVREDLDTDAILKSYLARKIYINEKRIYIDHYREMEEKFTAGLWKIWSIEQFGHEVPELNVPTTFEELHNILVNKNIHDKFSLKDTIDLALTHSMLHGYNGFFETFDEFDLLCALPGEKSWTLSQTFSQKSDNRKLSPQRCIQVAIAMYKLDYLNCSEPYPHFWKQKAMECMNYALCNMEKSYEIKFRNATVYDNPEICENPDRYPPPKPIAEYIKKRT</sequence>
<evidence type="ECO:0000313" key="2">
    <source>
        <dbReference type="Proteomes" id="UP000007524"/>
    </source>
</evidence>
<proteinExistence type="predicted"/>
<dbReference type="Proteomes" id="UP000007524">
    <property type="component" value="Segment"/>
</dbReference>
<dbReference type="RefSeq" id="YP_007007325.1">
    <property type="nucleotide sequence ID" value="NC_019526.1"/>
</dbReference>
<accession>H6X3X7</accession>
<dbReference type="OrthoDB" id="7359at10239"/>
<evidence type="ECO:0000313" key="1">
    <source>
        <dbReference type="EMBL" id="AFA44443.1"/>
    </source>
</evidence>
<name>H6X3X7_9CAUD</name>
<protein>
    <submittedName>
        <fullName evidence="1">Uncharacterized protein</fullName>
    </submittedName>
</protein>